<name>A0ABS8VCU0_DATST</name>
<dbReference type="Proteomes" id="UP000823775">
    <property type="component" value="Unassembled WGS sequence"/>
</dbReference>
<sequence length="58" mass="6891">MQQEHSSKYSDNSKYSNVTHRSVATEHIKVQWQFIPKYDNNWAQNATFVRLKCSNCLQ</sequence>
<dbReference type="EMBL" id="JACEIK010004201">
    <property type="protein sequence ID" value="MCD9644586.1"/>
    <property type="molecule type" value="Genomic_DNA"/>
</dbReference>
<protein>
    <submittedName>
        <fullName evidence="1">Uncharacterized protein</fullName>
    </submittedName>
</protein>
<proteinExistence type="predicted"/>
<evidence type="ECO:0000313" key="2">
    <source>
        <dbReference type="Proteomes" id="UP000823775"/>
    </source>
</evidence>
<accession>A0ABS8VCU0</accession>
<comment type="caution">
    <text evidence="1">The sequence shown here is derived from an EMBL/GenBank/DDBJ whole genome shotgun (WGS) entry which is preliminary data.</text>
</comment>
<reference evidence="1 2" key="1">
    <citation type="journal article" date="2021" name="BMC Genomics">
        <title>Datura genome reveals duplications of psychoactive alkaloid biosynthetic genes and high mutation rate following tissue culture.</title>
        <authorList>
            <person name="Rajewski A."/>
            <person name="Carter-House D."/>
            <person name="Stajich J."/>
            <person name="Litt A."/>
        </authorList>
    </citation>
    <scope>NUCLEOTIDE SEQUENCE [LARGE SCALE GENOMIC DNA]</scope>
    <source>
        <strain evidence="1">AR-01</strain>
    </source>
</reference>
<feature type="non-terminal residue" evidence="1">
    <location>
        <position position="58"/>
    </location>
</feature>
<keyword evidence="2" id="KW-1185">Reference proteome</keyword>
<gene>
    <name evidence="1" type="ORF">HAX54_032938</name>
</gene>
<evidence type="ECO:0000313" key="1">
    <source>
        <dbReference type="EMBL" id="MCD9644586.1"/>
    </source>
</evidence>
<organism evidence="1 2">
    <name type="scientific">Datura stramonium</name>
    <name type="common">Jimsonweed</name>
    <name type="synonym">Common thornapple</name>
    <dbReference type="NCBI Taxonomy" id="4076"/>
    <lineage>
        <taxon>Eukaryota</taxon>
        <taxon>Viridiplantae</taxon>
        <taxon>Streptophyta</taxon>
        <taxon>Embryophyta</taxon>
        <taxon>Tracheophyta</taxon>
        <taxon>Spermatophyta</taxon>
        <taxon>Magnoliopsida</taxon>
        <taxon>eudicotyledons</taxon>
        <taxon>Gunneridae</taxon>
        <taxon>Pentapetalae</taxon>
        <taxon>asterids</taxon>
        <taxon>lamiids</taxon>
        <taxon>Solanales</taxon>
        <taxon>Solanaceae</taxon>
        <taxon>Solanoideae</taxon>
        <taxon>Datureae</taxon>
        <taxon>Datura</taxon>
    </lineage>
</organism>